<feature type="domain" description="HTH cro/C1-type" evidence="1">
    <location>
        <begin position="27"/>
        <end position="71"/>
    </location>
</feature>
<dbReference type="InterPro" id="IPR010982">
    <property type="entry name" value="Lambda_DNA-bd_dom_sf"/>
</dbReference>
<dbReference type="SUPFAM" id="SSF47413">
    <property type="entry name" value="lambda repressor-like DNA-binding domains"/>
    <property type="match status" value="1"/>
</dbReference>
<dbReference type="Gene3D" id="1.10.260.40">
    <property type="entry name" value="lambda repressor-like DNA-binding domains"/>
    <property type="match status" value="1"/>
</dbReference>
<dbReference type="Pfam" id="PF01381">
    <property type="entry name" value="HTH_3"/>
    <property type="match status" value="1"/>
</dbReference>
<dbReference type="InterPro" id="IPR001387">
    <property type="entry name" value="Cro/C1-type_HTH"/>
</dbReference>
<dbReference type="EMBL" id="CP022295">
    <property type="protein sequence ID" value="QSR25561.1"/>
    <property type="molecule type" value="Genomic_DNA"/>
</dbReference>
<dbReference type="PROSITE" id="PS50943">
    <property type="entry name" value="HTH_CROC1"/>
    <property type="match status" value="1"/>
</dbReference>
<evidence type="ECO:0000313" key="2">
    <source>
        <dbReference type="EMBL" id="QSR25561.1"/>
    </source>
</evidence>
<organism evidence="2 3">
    <name type="scientific">Nocardioides aromaticivorans</name>
    <dbReference type="NCBI Taxonomy" id="200618"/>
    <lineage>
        <taxon>Bacteria</taxon>
        <taxon>Bacillati</taxon>
        <taxon>Actinomycetota</taxon>
        <taxon>Actinomycetes</taxon>
        <taxon>Propionibacteriales</taxon>
        <taxon>Nocardioidaceae</taxon>
        <taxon>Nocardioides</taxon>
    </lineage>
</organism>
<accession>A0ABX7PIC4</accession>
<dbReference type="CDD" id="cd00093">
    <property type="entry name" value="HTH_XRE"/>
    <property type="match status" value="1"/>
</dbReference>
<dbReference type="Proteomes" id="UP000662818">
    <property type="component" value="Chromosome"/>
</dbReference>
<protein>
    <recommendedName>
        <fullName evidence="1">HTH cro/C1-type domain-containing protein</fullName>
    </recommendedName>
</protein>
<proteinExistence type="predicted"/>
<evidence type="ECO:0000313" key="3">
    <source>
        <dbReference type="Proteomes" id="UP000662818"/>
    </source>
</evidence>
<dbReference type="RefSeq" id="WP_207009816.1">
    <property type="nucleotide sequence ID" value="NZ_CP022295.1"/>
</dbReference>
<dbReference type="SMART" id="SM00530">
    <property type="entry name" value="HTH_XRE"/>
    <property type="match status" value="1"/>
</dbReference>
<sequence length="97" mass="10805">MTSQTETPGALWGLIQAWMDSMRYPPTQRQLADRIGVSPSAVTDWKYGRGFPTPDNVQKIAAEISKPYETVLDAVLKDRGYRVERSPAPGPRERGVS</sequence>
<reference evidence="2 3" key="1">
    <citation type="submission" date="2017-06" db="EMBL/GenBank/DDBJ databases">
        <title>Complete Genome Sequence of the Soil Carbazole-Degrading Bacterium Nocardioides aromaticivorans IC177.</title>
        <authorList>
            <person name="Vejarano F."/>
            <person name="Suzuki-Minakuchi C."/>
            <person name="Ohtsubo Y."/>
            <person name="Tsuda M."/>
            <person name="Okada K."/>
            <person name="Nojiri H."/>
        </authorList>
    </citation>
    <scope>NUCLEOTIDE SEQUENCE [LARGE SCALE GENOMIC DNA]</scope>
    <source>
        <strain evidence="2 3">IC177</strain>
    </source>
</reference>
<evidence type="ECO:0000259" key="1">
    <source>
        <dbReference type="PROSITE" id="PS50943"/>
    </source>
</evidence>
<gene>
    <name evidence="2" type="ORF">CFH99_07985</name>
</gene>
<name>A0ABX7PIC4_9ACTN</name>
<keyword evidence="3" id="KW-1185">Reference proteome</keyword>